<dbReference type="Proteomes" id="UP000031802">
    <property type="component" value="Unassembled WGS sequence"/>
</dbReference>
<dbReference type="SUPFAM" id="SSF144091">
    <property type="entry name" value="Rhomboid-like"/>
    <property type="match status" value="1"/>
</dbReference>
<name>A0A0B8T1Q1_9SPHI</name>
<dbReference type="STRING" id="1229276.DI53_1289"/>
<evidence type="ECO:0000256" key="3">
    <source>
        <dbReference type="ARBA" id="ARBA00022989"/>
    </source>
</evidence>
<feature type="transmembrane region" description="Helical" evidence="5">
    <location>
        <begin position="20"/>
        <end position="40"/>
    </location>
</feature>
<keyword evidence="3 5" id="KW-1133">Transmembrane helix</keyword>
<comment type="subcellular location">
    <subcellularLocation>
        <location evidence="1">Membrane</location>
        <topology evidence="1">Multi-pass membrane protein</topology>
    </subcellularLocation>
</comment>
<dbReference type="Pfam" id="PF01694">
    <property type="entry name" value="Rhomboid"/>
    <property type="match status" value="1"/>
</dbReference>
<evidence type="ECO:0000259" key="7">
    <source>
        <dbReference type="Pfam" id="PF20216"/>
    </source>
</evidence>
<evidence type="ECO:0000256" key="2">
    <source>
        <dbReference type="ARBA" id="ARBA00022692"/>
    </source>
</evidence>
<dbReference type="EMBL" id="JJMU01000021">
    <property type="protein sequence ID" value="KGE15062.1"/>
    <property type="molecule type" value="Genomic_DNA"/>
</dbReference>
<evidence type="ECO:0000259" key="6">
    <source>
        <dbReference type="Pfam" id="PF01694"/>
    </source>
</evidence>
<evidence type="ECO:0000256" key="1">
    <source>
        <dbReference type="ARBA" id="ARBA00004141"/>
    </source>
</evidence>
<reference evidence="8 9" key="2">
    <citation type="journal article" date="2015" name="PLoS ONE">
        <title>Whole-Genome Optical Mapping and Finished Genome Sequence of Sphingobacterium deserti sp. nov., a New Species Isolated from the Western Desert of China.</title>
        <authorList>
            <person name="Teng C."/>
            <person name="Zhou Z."/>
            <person name="Molnar I."/>
            <person name="Li X."/>
            <person name="Tang R."/>
            <person name="Chen M."/>
            <person name="Wang L."/>
            <person name="Su S."/>
            <person name="Zhang W."/>
            <person name="Lin M."/>
        </authorList>
    </citation>
    <scope>NUCLEOTIDE SEQUENCE [LARGE SCALE GENOMIC DNA]</scope>
    <source>
        <strain evidence="9">ACCC05744</strain>
    </source>
</reference>
<dbReference type="GO" id="GO:0016020">
    <property type="term" value="C:membrane"/>
    <property type="evidence" value="ECO:0007669"/>
    <property type="project" value="UniProtKB-SubCell"/>
</dbReference>
<protein>
    <submittedName>
        <fullName evidence="8">Rhomboid family protein</fullName>
    </submittedName>
</protein>
<dbReference type="InterPro" id="IPR046483">
    <property type="entry name" value="DUF6576"/>
</dbReference>
<dbReference type="GO" id="GO:0004252">
    <property type="term" value="F:serine-type endopeptidase activity"/>
    <property type="evidence" value="ECO:0007669"/>
    <property type="project" value="InterPro"/>
</dbReference>
<keyword evidence="2 5" id="KW-0812">Transmembrane</keyword>
<dbReference type="InterPro" id="IPR035952">
    <property type="entry name" value="Rhomboid-like_sf"/>
</dbReference>
<feature type="domain" description="DUF6576" evidence="7">
    <location>
        <begin position="255"/>
        <end position="284"/>
    </location>
</feature>
<dbReference type="PATRIC" id="fig|1229276.3.peg.1331"/>
<dbReference type="Gene3D" id="1.20.1540.10">
    <property type="entry name" value="Rhomboid-like"/>
    <property type="match status" value="1"/>
</dbReference>
<accession>A0A0B8T1Q1</accession>
<organism evidence="8 9">
    <name type="scientific">Sphingobacterium deserti</name>
    <dbReference type="NCBI Taxonomy" id="1229276"/>
    <lineage>
        <taxon>Bacteria</taxon>
        <taxon>Pseudomonadati</taxon>
        <taxon>Bacteroidota</taxon>
        <taxon>Sphingobacteriia</taxon>
        <taxon>Sphingobacteriales</taxon>
        <taxon>Sphingobacteriaceae</taxon>
        <taxon>Sphingobacterium</taxon>
    </lineage>
</organism>
<comment type="caution">
    <text evidence="8">The sequence shown here is derived from an EMBL/GenBank/DDBJ whole genome shotgun (WGS) entry which is preliminary data.</text>
</comment>
<evidence type="ECO:0000256" key="4">
    <source>
        <dbReference type="ARBA" id="ARBA00023136"/>
    </source>
</evidence>
<dbReference type="OrthoDB" id="680602at2"/>
<dbReference type="Pfam" id="PF20216">
    <property type="entry name" value="DUF6576"/>
    <property type="match status" value="1"/>
</dbReference>
<feature type="transmembrane region" description="Helical" evidence="5">
    <location>
        <begin position="79"/>
        <end position="98"/>
    </location>
</feature>
<gene>
    <name evidence="8" type="ORF">DI53_1289</name>
</gene>
<feature type="transmembrane region" description="Helical" evidence="5">
    <location>
        <begin position="196"/>
        <end position="215"/>
    </location>
</feature>
<dbReference type="InterPro" id="IPR022764">
    <property type="entry name" value="Peptidase_S54_rhomboid_dom"/>
</dbReference>
<keyword evidence="4 5" id="KW-0472">Membrane</keyword>
<feature type="transmembrane region" description="Helical" evidence="5">
    <location>
        <begin position="140"/>
        <end position="160"/>
    </location>
</feature>
<dbReference type="RefSeq" id="WP_037496763.1">
    <property type="nucleotide sequence ID" value="NZ_JJMU01000021.1"/>
</dbReference>
<proteinExistence type="predicted"/>
<reference evidence="9" key="1">
    <citation type="submission" date="2014-04" db="EMBL/GenBank/DDBJ databases">
        <title>Whole-Genome optical mapping and complete genome sequence of Sphingobacterium deserti sp. nov., a new spaces isolated from desert in the west of China.</title>
        <authorList>
            <person name="Teng C."/>
            <person name="Zhou Z."/>
            <person name="Li X."/>
            <person name="Chen M."/>
            <person name="Lin M."/>
            <person name="Wang L."/>
            <person name="Su S."/>
            <person name="Zhang C."/>
            <person name="Zhang W."/>
        </authorList>
    </citation>
    <scope>NUCLEOTIDE SEQUENCE [LARGE SCALE GENOMIC DNA]</scope>
    <source>
        <strain evidence="9">ACCC05744</strain>
    </source>
</reference>
<dbReference type="AlphaFoldDB" id="A0A0B8T1Q1"/>
<sequence>MKESVLKAFWRDTYQSRSPIPFIISVQVLIFVLIHLFELLGDLNVLQFSLGGFINTHLTLPLSPARFIEQPWTIISYSFVYQGLFQILFDCLWLYWIGNTFLNFLNTRQFLFLYISAVLLGGLIYPVLGLVPVFQTSTPLSFHGASFALGSIVAAIATLVPKSEIRLLLFGNVTLKNLAIVFIALSAIFIGMVNKAGAVTFLFTSFWGLFFIRALQQGNDFSLFFQIRKRSKLKVVHSKGIKSAYTYRHQSDLPNQEEVDEILDKISISGYDSLTSQEKEVLFKASNDER</sequence>
<feature type="transmembrane region" description="Helical" evidence="5">
    <location>
        <begin position="167"/>
        <end position="190"/>
    </location>
</feature>
<feature type="domain" description="Peptidase S54 rhomboid" evidence="6">
    <location>
        <begin position="69"/>
        <end position="196"/>
    </location>
</feature>
<evidence type="ECO:0000313" key="8">
    <source>
        <dbReference type="EMBL" id="KGE15062.1"/>
    </source>
</evidence>
<dbReference type="eggNOG" id="COG0705">
    <property type="taxonomic scope" value="Bacteria"/>
</dbReference>
<evidence type="ECO:0000313" key="9">
    <source>
        <dbReference type="Proteomes" id="UP000031802"/>
    </source>
</evidence>
<keyword evidence="9" id="KW-1185">Reference proteome</keyword>
<evidence type="ECO:0000256" key="5">
    <source>
        <dbReference type="SAM" id="Phobius"/>
    </source>
</evidence>
<feature type="transmembrane region" description="Helical" evidence="5">
    <location>
        <begin position="110"/>
        <end position="134"/>
    </location>
</feature>